<evidence type="ECO:0000313" key="3">
    <source>
        <dbReference type="Proteomes" id="UP000078200"/>
    </source>
</evidence>
<evidence type="ECO:0000256" key="1">
    <source>
        <dbReference type="SAM" id="MobiDB-lite"/>
    </source>
</evidence>
<accession>A0A1A9UHZ4</accession>
<dbReference type="AlphaFoldDB" id="A0A1A9UHZ4"/>
<keyword evidence="3" id="KW-1185">Reference proteome</keyword>
<evidence type="ECO:0000313" key="2">
    <source>
        <dbReference type="EnsemblMetazoa" id="GAUT005421-PA"/>
    </source>
</evidence>
<protein>
    <recommendedName>
        <fullName evidence="4">Retrotransposon gag domain-containing protein</fullName>
    </recommendedName>
</protein>
<name>A0A1A9UHZ4_GLOAU</name>
<proteinExistence type="predicted"/>
<evidence type="ECO:0008006" key="4">
    <source>
        <dbReference type="Google" id="ProtNLM"/>
    </source>
</evidence>
<reference evidence="2" key="1">
    <citation type="submission" date="2020-05" db="UniProtKB">
        <authorList>
            <consortium name="EnsemblMetazoa"/>
        </authorList>
    </citation>
    <scope>IDENTIFICATION</scope>
    <source>
        <strain evidence="2">TTRI</strain>
    </source>
</reference>
<feature type="region of interest" description="Disordered" evidence="1">
    <location>
        <begin position="431"/>
        <end position="450"/>
    </location>
</feature>
<dbReference type="VEuPathDB" id="VectorBase:GAUT005421"/>
<dbReference type="EnsemblMetazoa" id="GAUT005421-RA">
    <property type="protein sequence ID" value="GAUT005421-PA"/>
    <property type="gene ID" value="GAUT005421"/>
</dbReference>
<dbReference type="Proteomes" id="UP000078200">
    <property type="component" value="Unassembled WGS sequence"/>
</dbReference>
<organism evidence="2 3">
    <name type="scientific">Glossina austeni</name>
    <name type="common">Savannah tsetse fly</name>
    <dbReference type="NCBI Taxonomy" id="7395"/>
    <lineage>
        <taxon>Eukaryota</taxon>
        <taxon>Metazoa</taxon>
        <taxon>Ecdysozoa</taxon>
        <taxon>Arthropoda</taxon>
        <taxon>Hexapoda</taxon>
        <taxon>Insecta</taxon>
        <taxon>Pterygota</taxon>
        <taxon>Neoptera</taxon>
        <taxon>Endopterygota</taxon>
        <taxon>Diptera</taxon>
        <taxon>Brachycera</taxon>
        <taxon>Muscomorpha</taxon>
        <taxon>Hippoboscoidea</taxon>
        <taxon>Glossinidae</taxon>
        <taxon>Glossina</taxon>
    </lineage>
</organism>
<sequence length="548" mass="62199">MAEIIVRNQDKRFQTLLDCSARFAGEHGSRKIQRFLDFIAAYKDVKRIKDEQALEELGHLLTNSAHDWWLRRKHHFLNWSETLTALQKHFSRQRPAHAIYAEIFGRSFDKYLQAEDFIYDKYELFHELPQPLPSERMQLDIIYALLPEEKRRNINHVNIMTVMDLMECVQDLQSNDITTVSTQHPNITMNNSKQCNADIKIKSPKAKEETKEIEIVCDESNPQKQKKRLEEANESVDITLVQDRDPIIKVRRTEDLMPTIRDNKEIRAVQPQETNEKTTPPFQLASESINQIDHIINLCGNENDLPTNIGGLGVSITSVADASQITYLLNGETTIAPEIVTPNQQQTFAKDKKPKIRYKLSRPFGSKFDINPKKVKYTKLVPERLKNTKKNTETITQSHCENVQSATGNTNIVMGAASMPDISSTNISQTISQSPTISPSTPTTSTASNHTISNTLTTKLIDPINGPFSTKAAAAKMRLNAGTSPNAKCHQCGTIGFYRSICPNCSPIYFYKPPNNAFEYRELVPGRILISYLLTVKTKKSRLILLLL</sequence>